<evidence type="ECO:0000313" key="5">
    <source>
        <dbReference type="Proteomes" id="UP001383192"/>
    </source>
</evidence>
<feature type="signal peptide" evidence="3">
    <location>
        <begin position="1"/>
        <end position="21"/>
    </location>
</feature>
<feature type="transmembrane region" description="Helical" evidence="2">
    <location>
        <begin position="233"/>
        <end position="256"/>
    </location>
</feature>
<keyword evidence="3" id="KW-0732">Signal</keyword>
<feature type="region of interest" description="Disordered" evidence="1">
    <location>
        <begin position="160"/>
        <end position="225"/>
    </location>
</feature>
<feature type="compositionally biased region" description="Polar residues" evidence="1">
    <location>
        <begin position="268"/>
        <end position="281"/>
    </location>
</feature>
<dbReference type="Proteomes" id="UP001383192">
    <property type="component" value="Unassembled WGS sequence"/>
</dbReference>
<reference evidence="4 5" key="1">
    <citation type="submission" date="2024-01" db="EMBL/GenBank/DDBJ databases">
        <title>A draft genome for a cacao thread blight-causing isolate of Paramarasmius palmivorus.</title>
        <authorList>
            <person name="Baruah I.K."/>
            <person name="Bukari Y."/>
            <person name="Amoako-Attah I."/>
            <person name="Meinhardt L.W."/>
            <person name="Bailey B.A."/>
            <person name="Cohen S.P."/>
        </authorList>
    </citation>
    <scope>NUCLEOTIDE SEQUENCE [LARGE SCALE GENOMIC DNA]</scope>
    <source>
        <strain evidence="4 5">GH-12</strain>
    </source>
</reference>
<keyword evidence="5" id="KW-1185">Reference proteome</keyword>
<proteinExistence type="predicted"/>
<feature type="region of interest" description="Disordered" evidence="1">
    <location>
        <begin position="265"/>
        <end position="350"/>
    </location>
</feature>
<keyword evidence="2" id="KW-1133">Transmembrane helix</keyword>
<keyword evidence="2" id="KW-0812">Transmembrane</keyword>
<accession>A0AAW0E4B1</accession>
<comment type="caution">
    <text evidence="4">The sequence shown here is derived from an EMBL/GenBank/DDBJ whole genome shotgun (WGS) entry which is preliminary data.</text>
</comment>
<dbReference type="EMBL" id="JAYKXP010000004">
    <property type="protein sequence ID" value="KAK7058777.1"/>
    <property type="molecule type" value="Genomic_DNA"/>
</dbReference>
<gene>
    <name evidence="4" type="ORF">VNI00_001401</name>
</gene>
<feature type="chain" id="PRO_5043821893" evidence="3">
    <location>
        <begin position="22"/>
        <end position="350"/>
    </location>
</feature>
<evidence type="ECO:0000256" key="1">
    <source>
        <dbReference type="SAM" id="MobiDB-lite"/>
    </source>
</evidence>
<protein>
    <submittedName>
        <fullName evidence="4">Uncharacterized protein</fullName>
    </submittedName>
</protein>
<organism evidence="4 5">
    <name type="scientific">Paramarasmius palmivorus</name>
    <dbReference type="NCBI Taxonomy" id="297713"/>
    <lineage>
        <taxon>Eukaryota</taxon>
        <taxon>Fungi</taxon>
        <taxon>Dikarya</taxon>
        <taxon>Basidiomycota</taxon>
        <taxon>Agaricomycotina</taxon>
        <taxon>Agaricomycetes</taxon>
        <taxon>Agaricomycetidae</taxon>
        <taxon>Agaricales</taxon>
        <taxon>Marasmiineae</taxon>
        <taxon>Marasmiaceae</taxon>
        <taxon>Paramarasmius</taxon>
    </lineage>
</organism>
<evidence type="ECO:0000256" key="2">
    <source>
        <dbReference type="SAM" id="Phobius"/>
    </source>
</evidence>
<name>A0AAW0E4B1_9AGAR</name>
<evidence type="ECO:0000256" key="3">
    <source>
        <dbReference type="SAM" id="SignalP"/>
    </source>
</evidence>
<sequence>MINVIPLFLILFCLFSAAAAAQQNVTLFFGNPALTFLPGWDISTAQASRSQFLVFDDIDDALEIVFPRFATRVTYTGLKRTGGSQYGVCLNCNDSGSIRVFDGHDDNLERDSLAVPTTIFQISLPPNRQNTLSLINLPDNRFGGDSELTFVSLTVLVDDGSVSSSSSLSTTSRSTSATSVRTSSTSSSIFSSSGTTSVSETTSSQNPSTSASGSPSATTSAENAASNGTRNSIIAIIAIFVVLGIASLLVGLSFYLRRRRARRRSRMAQYSFNAPSAQSGARDSPTRFPSIRSPSPYAPRVSLMDSSPGPLAAAGRSRPATRLPDPYPYPFSQQPVAGPLTPNRRRLNSR</sequence>
<dbReference type="AlphaFoldDB" id="A0AAW0E4B1"/>
<keyword evidence="2" id="KW-0472">Membrane</keyword>
<evidence type="ECO:0000313" key="4">
    <source>
        <dbReference type="EMBL" id="KAK7058777.1"/>
    </source>
</evidence>